<sequence length="76" mass="9141">MTENEYLEFISHLAMNDELNFSYKDDDYWISHNPGKSYLTRSKDQYSQEFNGYEELLEKGTIEGKKISEIYSEIKW</sequence>
<dbReference type="RefSeq" id="WP_142509084.1">
    <property type="nucleotide sequence ID" value="NZ_SADV01000008.1"/>
</dbReference>
<dbReference type="AlphaFoldDB" id="A0A544UIU1"/>
<reference evidence="1 2" key="1">
    <citation type="submission" date="2018-03" db="EMBL/GenBank/DDBJ databases">
        <title>Aerobic endospore-forming bacteria genome sequencing and assembly.</title>
        <authorList>
            <person name="Cavalcante D.A."/>
            <person name="Driks A."/>
            <person name="Putonti C."/>
            <person name="De-Souza M.T."/>
        </authorList>
    </citation>
    <scope>NUCLEOTIDE SEQUENCE [LARGE SCALE GENOMIC DNA]</scope>
    <source>
        <strain evidence="1 2">SDF0037</strain>
    </source>
</reference>
<accession>A0A544UIU1</accession>
<protein>
    <submittedName>
        <fullName evidence="1">Uncharacterized protein</fullName>
    </submittedName>
</protein>
<dbReference type="EMBL" id="SADV01000008">
    <property type="protein sequence ID" value="TQR32939.1"/>
    <property type="molecule type" value="Genomic_DNA"/>
</dbReference>
<evidence type="ECO:0000313" key="1">
    <source>
        <dbReference type="EMBL" id="TQR32939.1"/>
    </source>
</evidence>
<comment type="caution">
    <text evidence="1">The sequence shown here is derived from an EMBL/GenBank/DDBJ whole genome shotgun (WGS) entry which is preliminary data.</text>
</comment>
<organism evidence="1 2">
    <name type="scientific">Lysinibacillus sphaericus</name>
    <name type="common">Bacillus sphaericus</name>
    <dbReference type="NCBI Taxonomy" id="1421"/>
    <lineage>
        <taxon>Bacteria</taxon>
        <taxon>Bacillati</taxon>
        <taxon>Bacillota</taxon>
        <taxon>Bacilli</taxon>
        <taxon>Bacillales</taxon>
        <taxon>Bacillaceae</taxon>
        <taxon>Lysinibacillus</taxon>
    </lineage>
</organism>
<name>A0A544UIU1_LYSSH</name>
<dbReference type="OrthoDB" id="2187943at2"/>
<evidence type="ECO:0000313" key="2">
    <source>
        <dbReference type="Proteomes" id="UP000317944"/>
    </source>
</evidence>
<dbReference type="Proteomes" id="UP000317944">
    <property type="component" value="Unassembled WGS sequence"/>
</dbReference>
<proteinExistence type="predicted"/>
<gene>
    <name evidence="1" type="ORF">C7Y47_12530</name>
</gene>